<proteinExistence type="predicted"/>
<protein>
    <submittedName>
        <fullName evidence="3">F420-dependent oxidoreductase-like protein</fullName>
    </submittedName>
</protein>
<name>A0A4R6UKC6_9PSEU</name>
<dbReference type="RefSeq" id="WP_133829745.1">
    <property type="nucleotide sequence ID" value="NZ_BAABHR010000068.1"/>
</dbReference>
<keyword evidence="1" id="KW-0560">Oxidoreductase</keyword>
<feature type="domain" description="Luciferase-like" evidence="2">
    <location>
        <begin position="7"/>
        <end position="318"/>
    </location>
</feature>
<dbReference type="InterPro" id="IPR011251">
    <property type="entry name" value="Luciferase-like_dom"/>
</dbReference>
<dbReference type="OrthoDB" id="3457164at2"/>
<reference evidence="3 4" key="1">
    <citation type="submission" date="2019-03" db="EMBL/GenBank/DDBJ databases">
        <title>Genomic Encyclopedia of Type Strains, Phase IV (KMG-IV): sequencing the most valuable type-strain genomes for metagenomic binning, comparative biology and taxonomic classification.</title>
        <authorList>
            <person name="Goeker M."/>
        </authorList>
    </citation>
    <scope>NUCLEOTIDE SEQUENCE [LARGE SCALE GENOMIC DNA]</scope>
    <source>
        <strain evidence="3 4">DSM 45775</strain>
    </source>
</reference>
<evidence type="ECO:0000313" key="3">
    <source>
        <dbReference type="EMBL" id="TDQ47311.1"/>
    </source>
</evidence>
<dbReference type="InterPro" id="IPR050564">
    <property type="entry name" value="F420-G6PD/mer"/>
</dbReference>
<keyword evidence="4" id="KW-1185">Reference proteome</keyword>
<dbReference type="PANTHER" id="PTHR43244">
    <property type="match status" value="1"/>
</dbReference>
<dbReference type="GO" id="GO:0016705">
    <property type="term" value="F:oxidoreductase activity, acting on paired donors, with incorporation or reduction of molecular oxygen"/>
    <property type="evidence" value="ECO:0007669"/>
    <property type="project" value="InterPro"/>
</dbReference>
<gene>
    <name evidence="3" type="ORF">EV188_11356</name>
</gene>
<dbReference type="AlphaFoldDB" id="A0A4R6UKC6"/>
<dbReference type="SUPFAM" id="SSF51679">
    <property type="entry name" value="Bacterial luciferase-like"/>
    <property type="match status" value="1"/>
</dbReference>
<accession>A0A4R6UKC6</accession>
<dbReference type="PANTHER" id="PTHR43244:SF1">
    <property type="entry name" value="5,10-METHYLENETETRAHYDROMETHANOPTERIN REDUCTASE"/>
    <property type="match status" value="1"/>
</dbReference>
<dbReference type="Proteomes" id="UP000295705">
    <property type="component" value="Unassembled WGS sequence"/>
</dbReference>
<evidence type="ECO:0000313" key="4">
    <source>
        <dbReference type="Proteomes" id="UP000295705"/>
    </source>
</evidence>
<dbReference type="Pfam" id="PF00296">
    <property type="entry name" value="Bac_luciferase"/>
    <property type="match status" value="1"/>
</dbReference>
<sequence length="347" mass="37014">MRTATTIEASGAPWAETVDFVVEAERLGLDVCWVAEAWGSDAPSPLGYLAARTERMLLGSGVVQVGTRSPALIAQTALTLQTMSQGRFLLGLGSSGPQVLEGLHGVPFAHPLGRMRETVDVVRRVMAGEKVTYEGRHVTLPLPGGEARPMRVSVTAERPVPIHLATLSPRMLRLTGEVADGWLGTSFVPEGAATSLEPLAEGAAAAGRTLADLDLCQGAEIAFARDDDELATMLDERRAGLAFSLGGMGSASRNFYHDAYARQGWKDVAAEVRAFWLDGRRDDAAAAVPREMVAATTLIGTEDGVRERLGVWRDAGVTTVRLYPAGADLEQRLDTLARGIELVKEIG</sequence>
<dbReference type="Gene3D" id="3.20.20.30">
    <property type="entry name" value="Luciferase-like domain"/>
    <property type="match status" value="1"/>
</dbReference>
<dbReference type="CDD" id="cd01097">
    <property type="entry name" value="Tetrahydromethanopterin_reductase"/>
    <property type="match status" value="1"/>
</dbReference>
<evidence type="ECO:0000256" key="1">
    <source>
        <dbReference type="ARBA" id="ARBA00023002"/>
    </source>
</evidence>
<organism evidence="3 4">
    <name type="scientific">Actinomycetospora succinea</name>
    <dbReference type="NCBI Taxonomy" id="663603"/>
    <lineage>
        <taxon>Bacteria</taxon>
        <taxon>Bacillati</taxon>
        <taxon>Actinomycetota</taxon>
        <taxon>Actinomycetes</taxon>
        <taxon>Pseudonocardiales</taxon>
        <taxon>Pseudonocardiaceae</taxon>
        <taxon>Actinomycetospora</taxon>
    </lineage>
</organism>
<comment type="caution">
    <text evidence="3">The sequence shown here is derived from an EMBL/GenBank/DDBJ whole genome shotgun (WGS) entry which is preliminary data.</text>
</comment>
<dbReference type="InterPro" id="IPR036661">
    <property type="entry name" value="Luciferase-like_sf"/>
</dbReference>
<evidence type="ECO:0000259" key="2">
    <source>
        <dbReference type="Pfam" id="PF00296"/>
    </source>
</evidence>
<dbReference type="EMBL" id="SNYO01000013">
    <property type="protein sequence ID" value="TDQ47311.1"/>
    <property type="molecule type" value="Genomic_DNA"/>
</dbReference>